<evidence type="ECO:0000256" key="1">
    <source>
        <dbReference type="SAM" id="MobiDB-lite"/>
    </source>
</evidence>
<feature type="compositionally biased region" description="Low complexity" evidence="1">
    <location>
        <begin position="23"/>
        <end position="46"/>
    </location>
</feature>
<dbReference type="AlphaFoldDB" id="A0A6H5I0S6"/>
<gene>
    <name evidence="2" type="ORF">TBRA_LOCUS2100</name>
</gene>
<feature type="compositionally biased region" description="Basic and acidic residues" evidence="1">
    <location>
        <begin position="1"/>
        <end position="10"/>
    </location>
</feature>
<name>A0A6H5I0S6_9HYME</name>
<dbReference type="Proteomes" id="UP000479190">
    <property type="component" value="Unassembled WGS sequence"/>
</dbReference>
<accession>A0A6H5I0S6</accession>
<keyword evidence="3" id="KW-1185">Reference proteome</keyword>
<sequence>MSANSDREVPRGGANPVLQEHVPAAGNAPANEDAAAAPVNEDAAARPVNRNVAARGRVAAVRPIRGRRAYAAAARQPRDRSPDELQINFWRGSSICRARSRRNVLRVLYFPSLRRLMDRGLLGGGEARRSSFRRSRRSRVPSEGSDAGTSSLRRTSACGIAKPRKDSGKVSNSRPAGRGGQWLSLSGRFAAGGRCSGVDQHRSRQLTQCTVAPPAQAQSPVVERGLGFSARRTGGLSLNTTARLSGRGT</sequence>
<feature type="compositionally biased region" description="Basic residues" evidence="1">
    <location>
        <begin position="130"/>
        <end position="139"/>
    </location>
</feature>
<proteinExistence type="predicted"/>
<reference evidence="2 3" key="1">
    <citation type="submission" date="2020-02" db="EMBL/GenBank/DDBJ databases">
        <authorList>
            <person name="Ferguson B K."/>
        </authorList>
    </citation>
    <scope>NUCLEOTIDE SEQUENCE [LARGE SCALE GENOMIC DNA]</scope>
</reference>
<protein>
    <submittedName>
        <fullName evidence="2">Uncharacterized protein</fullName>
    </submittedName>
</protein>
<feature type="region of interest" description="Disordered" evidence="1">
    <location>
        <begin position="124"/>
        <end position="183"/>
    </location>
</feature>
<feature type="region of interest" description="Disordered" evidence="1">
    <location>
        <begin position="1"/>
        <end position="46"/>
    </location>
</feature>
<evidence type="ECO:0000313" key="3">
    <source>
        <dbReference type="Proteomes" id="UP000479190"/>
    </source>
</evidence>
<organism evidence="2 3">
    <name type="scientific">Trichogramma brassicae</name>
    <dbReference type="NCBI Taxonomy" id="86971"/>
    <lineage>
        <taxon>Eukaryota</taxon>
        <taxon>Metazoa</taxon>
        <taxon>Ecdysozoa</taxon>
        <taxon>Arthropoda</taxon>
        <taxon>Hexapoda</taxon>
        <taxon>Insecta</taxon>
        <taxon>Pterygota</taxon>
        <taxon>Neoptera</taxon>
        <taxon>Endopterygota</taxon>
        <taxon>Hymenoptera</taxon>
        <taxon>Apocrita</taxon>
        <taxon>Proctotrupomorpha</taxon>
        <taxon>Chalcidoidea</taxon>
        <taxon>Trichogrammatidae</taxon>
        <taxon>Trichogramma</taxon>
    </lineage>
</organism>
<evidence type="ECO:0000313" key="2">
    <source>
        <dbReference type="EMBL" id="CAB0030084.1"/>
    </source>
</evidence>
<dbReference type="EMBL" id="CADCXV010000414">
    <property type="protein sequence ID" value="CAB0030084.1"/>
    <property type="molecule type" value="Genomic_DNA"/>
</dbReference>